<evidence type="ECO:0000313" key="3">
    <source>
        <dbReference type="Proteomes" id="UP001489004"/>
    </source>
</evidence>
<dbReference type="EMBL" id="JALJOR010000016">
    <property type="protein sequence ID" value="KAK9805148.1"/>
    <property type="molecule type" value="Genomic_DNA"/>
</dbReference>
<dbReference type="Proteomes" id="UP001489004">
    <property type="component" value="Unassembled WGS sequence"/>
</dbReference>
<sequence>MAAVQLSASVKPLLYSCCSNLSWRRQTNVTGGGISFQFRPGHERRSTRLQAKRDADSERSVSYGRDWYKQTRELSQPRTVREELERRRKANLEANNGRERKDLYTDAWDGDKYKGSRFNILTLLALLFVLTPVAGLAFAYFTYGTLWG</sequence>
<evidence type="ECO:0000313" key="2">
    <source>
        <dbReference type="EMBL" id="KAK9805148.1"/>
    </source>
</evidence>
<keyword evidence="3" id="KW-1185">Reference proteome</keyword>
<keyword evidence="1" id="KW-0812">Transmembrane</keyword>
<comment type="caution">
    <text evidence="2">The sequence shown here is derived from an EMBL/GenBank/DDBJ whole genome shotgun (WGS) entry which is preliminary data.</text>
</comment>
<evidence type="ECO:0000256" key="1">
    <source>
        <dbReference type="SAM" id="Phobius"/>
    </source>
</evidence>
<gene>
    <name evidence="2" type="ORF">WJX72_001994</name>
</gene>
<organism evidence="2 3">
    <name type="scientific">[Myrmecia] bisecta</name>
    <dbReference type="NCBI Taxonomy" id="41462"/>
    <lineage>
        <taxon>Eukaryota</taxon>
        <taxon>Viridiplantae</taxon>
        <taxon>Chlorophyta</taxon>
        <taxon>core chlorophytes</taxon>
        <taxon>Trebouxiophyceae</taxon>
        <taxon>Trebouxiales</taxon>
        <taxon>Trebouxiaceae</taxon>
        <taxon>Myrmecia</taxon>
    </lineage>
</organism>
<feature type="transmembrane region" description="Helical" evidence="1">
    <location>
        <begin position="120"/>
        <end position="143"/>
    </location>
</feature>
<dbReference type="AlphaFoldDB" id="A0AAW1PAQ7"/>
<protein>
    <submittedName>
        <fullName evidence="2">Uncharacterized protein</fullName>
    </submittedName>
</protein>
<keyword evidence="1" id="KW-0472">Membrane</keyword>
<proteinExistence type="predicted"/>
<reference evidence="2 3" key="1">
    <citation type="journal article" date="2024" name="Nat. Commun.">
        <title>Phylogenomics reveals the evolutionary origins of lichenization in chlorophyte algae.</title>
        <authorList>
            <person name="Puginier C."/>
            <person name="Libourel C."/>
            <person name="Otte J."/>
            <person name="Skaloud P."/>
            <person name="Haon M."/>
            <person name="Grisel S."/>
            <person name="Petersen M."/>
            <person name="Berrin J.G."/>
            <person name="Delaux P.M."/>
            <person name="Dal Grande F."/>
            <person name="Keller J."/>
        </authorList>
    </citation>
    <scope>NUCLEOTIDE SEQUENCE [LARGE SCALE GENOMIC DNA]</scope>
    <source>
        <strain evidence="2 3">SAG 2043</strain>
    </source>
</reference>
<accession>A0AAW1PAQ7</accession>
<keyword evidence="1" id="KW-1133">Transmembrane helix</keyword>
<name>A0AAW1PAQ7_9CHLO</name>